<dbReference type="AlphaFoldDB" id="A0A9W8Y7F3"/>
<protein>
    <submittedName>
        <fullName evidence="1">Uncharacterized protein</fullName>
    </submittedName>
</protein>
<accession>A0A9W8Y7F3</accession>
<dbReference type="OrthoDB" id="3665793at2759"/>
<evidence type="ECO:0000313" key="2">
    <source>
        <dbReference type="Proteomes" id="UP001140560"/>
    </source>
</evidence>
<dbReference type="EMBL" id="JAPEUY010000011">
    <property type="protein sequence ID" value="KAJ4368362.1"/>
    <property type="molecule type" value="Genomic_DNA"/>
</dbReference>
<gene>
    <name evidence="1" type="ORF">N0V83_006719</name>
</gene>
<organism evidence="1 2">
    <name type="scientific">Neocucurbitaria cava</name>
    <dbReference type="NCBI Taxonomy" id="798079"/>
    <lineage>
        <taxon>Eukaryota</taxon>
        <taxon>Fungi</taxon>
        <taxon>Dikarya</taxon>
        <taxon>Ascomycota</taxon>
        <taxon>Pezizomycotina</taxon>
        <taxon>Dothideomycetes</taxon>
        <taxon>Pleosporomycetidae</taxon>
        <taxon>Pleosporales</taxon>
        <taxon>Pleosporineae</taxon>
        <taxon>Cucurbitariaceae</taxon>
        <taxon>Neocucurbitaria</taxon>
    </lineage>
</organism>
<reference evidence="1" key="1">
    <citation type="submission" date="2022-10" db="EMBL/GenBank/DDBJ databases">
        <title>Tapping the CABI collections for fungal endophytes: first genome assemblies for Collariella, Neodidymelliopsis, Ascochyta clinopodiicola, Didymella pomorum, Didymosphaeria variabile, Neocosmospora piperis and Neocucurbitaria cava.</title>
        <authorList>
            <person name="Hill R."/>
        </authorList>
    </citation>
    <scope>NUCLEOTIDE SEQUENCE</scope>
    <source>
        <strain evidence="1">IMI 356814</strain>
    </source>
</reference>
<proteinExistence type="predicted"/>
<sequence length="214" mass="24067">MSSSLSIIKPGYYTADEIAVLADEHFPGAYNAIPDAAEIAWEAQDDDVATFHAQTLPVGHVLLDGTLWKVSAWMVRATGDIHLYRHGMRLSRADNAHLQLSSPWAHTYDGVARARLNTLLVLCQHYYLAAGYVEGVKVKKESWWKELEMGCKAVGEGMGMLEKPVGADGNRDEEKISGVVQRMLRFVQGKNAHWGARLEEELEATWPNMKRFWR</sequence>
<evidence type="ECO:0000313" key="1">
    <source>
        <dbReference type="EMBL" id="KAJ4368362.1"/>
    </source>
</evidence>
<comment type="caution">
    <text evidence="1">The sequence shown here is derived from an EMBL/GenBank/DDBJ whole genome shotgun (WGS) entry which is preliminary data.</text>
</comment>
<dbReference type="Proteomes" id="UP001140560">
    <property type="component" value="Unassembled WGS sequence"/>
</dbReference>
<name>A0A9W8Y7F3_9PLEO</name>
<keyword evidence="2" id="KW-1185">Reference proteome</keyword>